<dbReference type="PANTHER" id="PTHR30419:SF8">
    <property type="entry name" value="NITROGEN ASSIMILATION TRANSCRIPTIONAL ACTIVATOR-RELATED"/>
    <property type="match status" value="1"/>
</dbReference>
<dbReference type="CDD" id="cd05466">
    <property type="entry name" value="PBP2_LTTR_substrate"/>
    <property type="match status" value="1"/>
</dbReference>
<dbReference type="Gene3D" id="3.40.190.290">
    <property type="match status" value="1"/>
</dbReference>
<reference evidence="6 7" key="1">
    <citation type="submission" date="2015-12" db="EMBL/GenBank/DDBJ databases">
        <title>Streptococcus penaeicida sp. nov.</title>
        <authorList>
            <person name="Gomez-Gil B."/>
            <person name="Morales-Covarrubias M."/>
        </authorList>
    </citation>
    <scope>NUCLEOTIDE SEQUENCE [LARGE SCALE GENOMIC DNA]</scope>
    <source>
        <strain evidence="6 7">CAIM 1838</strain>
    </source>
</reference>
<dbReference type="GO" id="GO:0003700">
    <property type="term" value="F:DNA-binding transcription factor activity"/>
    <property type="evidence" value="ECO:0007669"/>
    <property type="project" value="InterPro"/>
</dbReference>
<organism evidence="6 7">
    <name type="scientific">Streptococcus penaeicida</name>
    <dbReference type="NCBI Taxonomy" id="1765960"/>
    <lineage>
        <taxon>Bacteria</taxon>
        <taxon>Bacillati</taxon>
        <taxon>Bacillota</taxon>
        <taxon>Bacilli</taxon>
        <taxon>Lactobacillales</taxon>
        <taxon>Streptococcaceae</taxon>
        <taxon>Streptococcus</taxon>
    </lineage>
</organism>
<dbReference type="SUPFAM" id="SSF53850">
    <property type="entry name" value="Periplasmic binding protein-like II"/>
    <property type="match status" value="1"/>
</dbReference>
<feature type="domain" description="HTH lysR-type" evidence="5">
    <location>
        <begin position="1"/>
        <end position="58"/>
    </location>
</feature>
<dbReference type="AlphaFoldDB" id="A0A2N8LB70"/>
<sequence length="294" mass="33852">MDIRQLSYFLTIAKTQNYSHASKILFVSQPALKQAISKMEEEFNTQLFIYNNHRLNLTDSGQKLLERGEPIVKEFNELVFDMQNLAELERESLTIGVTFLTMLQYMDQISRFIRKNPNVDLRIIQEGSMKLQHLLVKEKIDIGILSFPQIEHDIIIDSVAINHSSYTACLVVPKNHPLSGLDKVTFKDIKGYNIASLSDNFALGELTKKRCRELGYINQVILTHDDFEILLHSLKKLDAITVLPREFEELSPVQDLVWIPIHDINNLYKQGLAYRKNMSGNSTTVKKFIEAIKN</sequence>
<dbReference type="SUPFAM" id="SSF46785">
    <property type="entry name" value="Winged helix' DNA-binding domain"/>
    <property type="match status" value="1"/>
</dbReference>
<evidence type="ECO:0000259" key="5">
    <source>
        <dbReference type="PROSITE" id="PS50931"/>
    </source>
</evidence>
<dbReference type="InterPro" id="IPR005119">
    <property type="entry name" value="LysR_subst-bd"/>
</dbReference>
<dbReference type="EMBL" id="LOCM01000027">
    <property type="protein sequence ID" value="PND47411.1"/>
    <property type="molecule type" value="Genomic_DNA"/>
</dbReference>
<dbReference type="Proteomes" id="UP000235963">
    <property type="component" value="Unassembled WGS sequence"/>
</dbReference>
<comment type="caution">
    <text evidence="6">The sequence shown here is derived from an EMBL/GenBank/DDBJ whole genome shotgun (WGS) entry which is preliminary data.</text>
</comment>
<protein>
    <submittedName>
        <fullName evidence="6">LysR family transcriptional regulator</fullName>
    </submittedName>
</protein>
<dbReference type="PROSITE" id="PS50931">
    <property type="entry name" value="HTH_LYSR"/>
    <property type="match status" value="1"/>
</dbReference>
<name>A0A2N8LB70_9STRE</name>
<accession>A0A2N8LB70</accession>
<dbReference type="Pfam" id="PF03466">
    <property type="entry name" value="LysR_substrate"/>
    <property type="match status" value="1"/>
</dbReference>
<dbReference type="InterPro" id="IPR036390">
    <property type="entry name" value="WH_DNA-bd_sf"/>
</dbReference>
<evidence type="ECO:0000313" key="7">
    <source>
        <dbReference type="Proteomes" id="UP000235963"/>
    </source>
</evidence>
<dbReference type="RefSeq" id="WP_102777763.1">
    <property type="nucleotide sequence ID" value="NZ_CBCSGP010000014.1"/>
</dbReference>
<dbReference type="PANTHER" id="PTHR30419">
    <property type="entry name" value="HTH-TYPE TRANSCRIPTIONAL REGULATOR YBHD"/>
    <property type="match status" value="1"/>
</dbReference>
<proteinExistence type="inferred from homology"/>
<evidence type="ECO:0000256" key="2">
    <source>
        <dbReference type="ARBA" id="ARBA00023015"/>
    </source>
</evidence>
<keyword evidence="4" id="KW-0804">Transcription</keyword>
<keyword evidence="3" id="KW-0238">DNA-binding</keyword>
<evidence type="ECO:0000256" key="1">
    <source>
        <dbReference type="ARBA" id="ARBA00009437"/>
    </source>
</evidence>
<dbReference type="Pfam" id="PF00126">
    <property type="entry name" value="HTH_1"/>
    <property type="match status" value="1"/>
</dbReference>
<dbReference type="GO" id="GO:0005829">
    <property type="term" value="C:cytosol"/>
    <property type="evidence" value="ECO:0007669"/>
    <property type="project" value="TreeGrafter"/>
</dbReference>
<evidence type="ECO:0000256" key="4">
    <source>
        <dbReference type="ARBA" id="ARBA00023163"/>
    </source>
</evidence>
<keyword evidence="7" id="KW-1185">Reference proteome</keyword>
<dbReference type="InterPro" id="IPR036388">
    <property type="entry name" value="WH-like_DNA-bd_sf"/>
</dbReference>
<dbReference type="GO" id="GO:0003677">
    <property type="term" value="F:DNA binding"/>
    <property type="evidence" value="ECO:0007669"/>
    <property type="project" value="UniProtKB-KW"/>
</dbReference>
<dbReference type="InterPro" id="IPR050950">
    <property type="entry name" value="HTH-type_LysR_regulators"/>
</dbReference>
<dbReference type="Gene3D" id="1.10.10.10">
    <property type="entry name" value="Winged helix-like DNA-binding domain superfamily/Winged helix DNA-binding domain"/>
    <property type="match status" value="1"/>
</dbReference>
<comment type="similarity">
    <text evidence="1">Belongs to the LysR transcriptional regulatory family.</text>
</comment>
<dbReference type="InterPro" id="IPR000847">
    <property type="entry name" value="LysR_HTH_N"/>
</dbReference>
<keyword evidence="2" id="KW-0805">Transcription regulation</keyword>
<evidence type="ECO:0000313" key="6">
    <source>
        <dbReference type="EMBL" id="PND47411.1"/>
    </source>
</evidence>
<gene>
    <name evidence="6" type="ORF">AT575_07060</name>
</gene>
<dbReference type="OrthoDB" id="9803735at2"/>
<evidence type="ECO:0000256" key="3">
    <source>
        <dbReference type="ARBA" id="ARBA00023125"/>
    </source>
</evidence>